<dbReference type="AlphaFoldDB" id="A0AAN7HHM3"/>
<feature type="compositionally biased region" description="Polar residues" evidence="1">
    <location>
        <begin position="72"/>
        <end position="92"/>
    </location>
</feature>
<keyword evidence="3" id="KW-1185">Reference proteome</keyword>
<sequence>MARKRNNNARPKNADSDPTSQPRGRQSLRPRSQQPKPQRAKNTASGQRHQGQDKTTDIPVVKITLGFDKASKLTSGQTRTSQKGPNKHQANMTRRGRRTNGPAQHPAPGPQAQLELPDWTSPKNQSKNARRKNRGGGAGKPGAKPEDLPPPKPWEMDDIFPEPVGNPCTFNYARIWRSLENVEGGVNQAIQTYLARGRQMQLPRVFPDSSLPKGSEVLKEVEDKYWKACQPELLKIRRNNLNAPSAKLFIAVRYLHDPISAGYNELTPSQSSNHPFFKAMRVAEIRHQITGLLLPSMGDITALATTCKGAAVQMRNAFDYWDFRPAVLDTDKLVEERDANGEEQKLSDEERQEQKAIKRLVRAKGDSAVPLVISPISNEPEDPENPYEADFRNLRRICRAITEVPSSFRTVIIDRIPFFNVALFEMMVNSMPNLETVIITRCPLLDVTKLKPLLDVIERHPRPGPANAPEKYIRLDFGPFFFEGPNSCNRLGSYGVTWHEPTFNIPKAVFALILLCWDLSRKVGMDLVSESSSFWSFVRGLPGPDVLWAMKAREALITRNHELSVRTKSEQTIKTDFADDLAAALIGDNKPHPQRPARMAARLPPRNKTYWRDYIKCGSCKSTYPAGVFPLRDDCCWGCKMTQFVETMEDSHMRFWQVAVMAHWLHGFDSVSTNLEELLFSERSNLGHTVPQVQLMDWTWKYWRNFRPRTVDGWAVEQFCPPLPGLIKNTVAALTRWRFKRHPVAEPFDYRKGGPQHEHPCKVPLCVSELDESSGAESLKNFARRWQWTSKADKFYTENLMANDRSVRHLRGNVGKALEKARENKSMRDACVAAEWHEQNKLDKEVHRWTQPRIEDCLYALGTPDKRPFNLDKPALDPVRDAEEYKKVVEAEIFRSAPYTFTSAVNTGW</sequence>
<gene>
    <name evidence="2" type="ORF">C8A03DRAFT_12858</name>
</gene>
<organism evidence="2 3">
    <name type="scientific">Achaetomium macrosporum</name>
    <dbReference type="NCBI Taxonomy" id="79813"/>
    <lineage>
        <taxon>Eukaryota</taxon>
        <taxon>Fungi</taxon>
        <taxon>Dikarya</taxon>
        <taxon>Ascomycota</taxon>
        <taxon>Pezizomycotina</taxon>
        <taxon>Sordariomycetes</taxon>
        <taxon>Sordariomycetidae</taxon>
        <taxon>Sordariales</taxon>
        <taxon>Chaetomiaceae</taxon>
        <taxon>Achaetomium</taxon>
    </lineage>
</organism>
<feature type="compositionally biased region" description="Low complexity" evidence="1">
    <location>
        <begin position="101"/>
        <end position="113"/>
    </location>
</feature>
<comment type="caution">
    <text evidence="2">The sequence shown here is derived from an EMBL/GenBank/DDBJ whole genome shotgun (WGS) entry which is preliminary data.</text>
</comment>
<evidence type="ECO:0000256" key="1">
    <source>
        <dbReference type="SAM" id="MobiDB-lite"/>
    </source>
</evidence>
<dbReference type="Proteomes" id="UP001303760">
    <property type="component" value="Unassembled WGS sequence"/>
</dbReference>
<protein>
    <submittedName>
        <fullName evidence="2">Uncharacterized protein</fullName>
    </submittedName>
</protein>
<evidence type="ECO:0000313" key="2">
    <source>
        <dbReference type="EMBL" id="KAK4240874.1"/>
    </source>
</evidence>
<reference evidence="2" key="2">
    <citation type="submission" date="2023-05" db="EMBL/GenBank/DDBJ databases">
        <authorList>
            <consortium name="Lawrence Berkeley National Laboratory"/>
            <person name="Steindorff A."/>
            <person name="Hensen N."/>
            <person name="Bonometti L."/>
            <person name="Westerberg I."/>
            <person name="Brannstrom I.O."/>
            <person name="Guillou S."/>
            <person name="Cros-Aarteil S."/>
            <person name="Calhoun S."/>
            <person name="Haridas S."/>
            <person name="Kuo A."/>
            <person name="Mondo S."/>
            <person name="Pangilinan J."/>
            <person name="Riley R."/>
            <person name="Labutti K."/>
            <person name="Andreopoulos B."/>
            <person name="Lipzen A."/>
            <person name="Chen C."/>
            <person name="Yanf M."/>
            <person name="Daum C."/>
            <person name="Ng V."/>
            <person name="Clum A."/>
            <person name="Ohm R."/>
            <person name="Martin F."/>
            <person name="Silar P."/>
            <person name="Natvig D."/>
            <person name="Lalanne C."/>
            <person name="Gautier V."/>
            <person name="Ament-Velasquez S.L."/>
            <person name="Kruys A."/>
            <person name="Hutchinson M.I."/>
            <person name="Powell A.J."/>
            <person name="Barry K."/>
            <person name="Miller A.N."/>
            <person name="Grigoriev I.V."/>
            <person name="Debuchy R."/>
            <person name="Gladieux P."/>
            <person name="Thoren M.H."/>
            <person name="Johannesson H."/>
        </authorList>
    </citation>
    <scope>NUCLEOTIDE SEQUENCE</scope>
    <source>
        <strain evidence="2">CBS 532.94</strain>
    </source>
</reference>
<name>A0AAN7HHM3_9PEZI</name>
<feature type="compositionally biased region" description="Polar residues" evidence="1">
    <location>
        <begin position="16"/>
        <end position="49"/>
    </location>
</feature>
<dbReference type="EMBL" id="MU860032">
    <property type="protein sequence ID" value="KAK4240874.1"/>
    <property type="molecule type" value="Genomic_DNA"/>
</dbReference>
<accession>A0AAN7HHM3</accession>
<reference evidence="2" key="1">
    <citation type="journal article" date="2023" name="Mol. Phylogenet. Evol.">
        <title>Genome-scale phylogeny and comparative genomics of the fungal order Sordariales.</title>
        <authorList>
            <person name="Hensen N."/>
            <person name="Bonometti L."/>
            <person name="Westerberg I."/>
            <person name="Brannstrom I.O."/>
            <person name="Guillou S."/>
            <person name="Cros-Aarteil S."/>
            <person name="Calhoun S."/>
            <person name="Haridas S."/>
            <person name="Kuo A."/>
            <person name="Mondo S."/>
            <person name="Pangilinan J."/>
            <person name="Riley R."/>
            <person name="LaButti K."/>
            <person name="Andreopoulos B."/>
            <person name="Lipzen A."/>
            <person name="Chen C."/>
            <person name="Yan M."/>
            <person name="Daum C."/>
            <person name="Ng V."/>
            <person name="Clum A."/>
            <person name="Steindorff A."/>
            <person name="Ohm R.A."/>
            <person name="Martin F."/>
            <person name="Silar P."/>
            <person name="Natvig D.O."/>
            <person name="Lalanne C."/>
            <person name="Gautier V."/>
            <person name="Ament-Velasquez S.L."/>
            <person name="Kruys A."/>
            <person name="Hutchinson M.I."/>
            <person name="Powell A.J."/>
            <person name="Barry K."/>
            <person name="Miller A.N."/>
            <person name="Grigoriev I.V."/>
            <person name="Debuchy R."/>
            <person name="Gladieux P."/>
            <person name="Hiltunen Thoren M."/>
            <person name="Johannesson H."/>
        </authorList>
    </citation>
    <scope>NUCLEOTIDE SEQUENCE</scope>
    <source>
        <strain evidence="2">CBS 532.94</strain>
    </source>
</reference>
<proteinExistence type="predicted"/>
<feature type="region of interest" description="Disordered" evidence="1">
    <location>
        <begin position="1"/>
        <end position="154"/>
    </location>
</feature>
<evidence type="ECO:0000313" key="3">
    <source>
        <dbReference type="Proteomes" id="UP001303760"/>
    </source>
</evidence>